<evidence type="ECO:0000313" key="5">
    <source>
        <dbReference type="Proteomes" id="UP000490939"/>
    </source>
</evidence>
<keyword evidence="5" id="KW-1185">Reference proteome</keyword>
<comment type="caution">
    <text evidence="3">The sequence shown here is derived from an EMBL/GenBank/DDBJ whole genome shotgun (WGS) entry which is preliminary data.</text>
</comment>
<evidence type="ECO:0000313" key="3">
    <source>
        <dbReference type="EMBL" id="KAE9980276.1"/>
    </source>
</evidence>
<dbReference type="AlphaFoldDB" id="A0A8H3Z5B8"/>
<sequence length="136" mass="14320">MKFSILTTAMLPLIILASPLALPVENNIAAPDTALSQEGSKIGDSSQSGTCSIRDPWFGQAVICSQTPSPRSNIVYKFTGKSIPVECYSPAKQGGSTGPLSSIYFRVSSPNGPCYIADGDMELKDVCKVKIGSVVC</sequence>
<evidence type="ECO:0000313" key="2">
    <source>
        <dbReference type="EMBL" id="KAE9980174.1"/>
    </source>
</evidence>
<keyword evidence="1" id="KW-0732">Signal</keyword>
<feature type="signal peptide" evidence="1">
    <location>
        <begin position="1"/>
        <end position="17"/>
    </location>
</feature>
<dbReference type="Proteomes" id="UP000490939">
    <property type="component" value="Unassembled WGS sequence"/>
</dbReference>
<feature type="chain" id="PRO_5044691107" evidence="1">
    <location>
        <begin position="18"/>
        <end position="136"/>
    </location>
</feature>
<evidence type="ECO:0000256" key="1">
    <source>
        <dbReference type="SAM" id="SignalP"/>
    </source>
</evidence>
<evidence type="ECO:0000313" key="4">
    <source>
        <dbReference type="Proteomes" id="UP000447873"/>
    </source>
</evidence>
<gene>
    <name evidence="3" type="ORF">EG327_006634</name>
    <name evidence="2" type="ORF">EG328_000406</name>
</gene>
<protein>
    <submittedName>
        <fullName evidence="3">Uncharacterized protein</fullName>
    </submittedName>
</protein>
<dbReference type="EMBL" id="WNWR01000391">
    <property type="protein sequence ID" value="KAE9980276.1"/>
    <property type="molecule type" value="Genomic_DNA"/>
</dbReference>
<reference evidence="3 5" key="1">
    <citation type="submission" date="2019-07" db="EMBL/GenBank/DDBJ databases">
        <title>Venturia inaequalis Genome Resource.</title>
        <authorList>
            <person name="Lichtner F.J."/>
        </authorList>
    </citation>
    <scope>NUCLEOTIDE SEQUENCE [LARGE SCALE GENOMIC DNA]</scope>
    <source>
        <strain evidence="2 4">120213</strain>
        <strain evidence="3 5">DMI_063113</strain>
    </source>
</reference>
<name>A0A8H3Z5B8_VENIN</name>
<dbReference type="EMBL" id="WNWS01000107">
    <property type="protein sequence ID" value="KAE9980174.1"/>
    <property type="molecule type" value="Genomic_DNA"/>
</dbReference>
<organism evidence="3 5">
    <name type="scientific">Venturia inaequalis</name>
    <name type="common">Apple scab fungus</name>
    <dbReference type="NCBI Taxonomy" id="5025"/>
    <lineage>
        <taxon>Eukaryota</taxon>
        <taxon>Fungi</taxon>
        <taxon>Dikarya</taxon>
        <taxon>Ascomycota</taxon>
        <taxon>Pezizomycotina</taxon>
        <taxon>Dothideomycetes</taxon>
        <taxon>Pleosporomycetidae</taxon>
        <taxon>Venturiales</taxon>
        <taxon>Venturiaceae</taxon>
        <taxon>Venturia</taxon>
    </lineage>
</organism>
<accession>A0A8H3Z5B8</accession>
<dbReference type="Proteomes" id="UP000447873">
    <property type="component" value="Unassembled WGS sequence"/>
</dbReference>
<proteinExistence type="predicted"/>